<keyword evidence="2" id="KW-1185">Reference proteome</keyword>
<dbReference type="Proteomes" id="UP001215280">
    <property type="component" value="Unassembled WGS sequence"/>
</dbReference>
<sequence>MRSEDWFRVGFRLIPTVGLLGGECPARVVYLQVSPNSFVVFVACAHGYPCSVAHISCNILCPLYLLVLVLTPRAQRRGENTMTEDAEGGKYCHVGACFPDQSASREDQVWLP</sequence>
<name>A0AAD7J8N4_9AGAR</name>
<reference evidence="1" key="1">
    <citation type="submission" date="2023-03" db="EMBL/GenBank/DDBJ databases">
        <title>Massive genome expansion in bonnet fungi (Mycena s.s.) driven by repeated elements and novel gene families across ecological guilds.</title>
        <authorList>
            <consortium name="Lawrence Berkeley National Laboratory"/>
            <person name="Harder C.B."/>
            <person name="Miyauchi S."/>
            <person name="Viragh M."/>
            <person name="Kuo A."/>
            <person name="Thoen E."/>
            <person name="Andreopoulos B."/>
            <person name="Lu D."/>
            <person name="Skrede I."/>
            <person name="Drula E."/>
            <person name="Henrissat B."/>
            <person name="Morin E."/>
            <person name="Kohler A."/>
            <person name="Barry K."/>
            <person name="LaButti K."/>
            <person name="Morin E."/>
            <person name="Salamov A."/>
            <person name="Lipzen A."/>
            <person name="Mereny Z."/>
            <person name="Hegedus B."/>
            <person name="Baldrian P."/>
            <person name="Stursova M."/>
            <person name="Weitz H."/>
            <person name="Taylor A."/>
            <person name="Grigoriev I.V."/>
            <person name="Nagy L.G."/>
            <person name="Martin F."/>
            <person name="Kauserud H."/>
        </authorList>
    </citation>
    <scope>NUCLEOTIDE SEQUENCE</scope>
    <source>
        <strain evidence="1">CBHHK188m</strain>
    </source>
</reference>
<accession>A0AAD7J8N4</accession>
<evidence type="ECO:0000313" key="1">
    <source>
        <dbReference type="EMBL" id="KAJ7756881.1"/>
    </source>
</evidence>
<evidence type="ECO:0000313" key="2">
    <source>
        <dbReference type="Proteomes" id="UP001215280"/>
    </source>
</evidence>
<dbReference type="AlphaFoldDB" id="A0AAD7J8N4"/>
<gene>
    <name evidence="1" type="ORF">DFH07DRAFT_820324</name>
</gene>
<comment type="caution">
    <text evidence="1">The sequence shown here is derived from an EMBL/GenBank/DDBJ whole genome shotgun (WGS) entry which is preliminary data.</text>
</comment>
<protein>
    <submittedName>
        <fullName evidence="1">Uncharacterized protein</fullName>
    </submittedName>
</protein>
<proteinExistence type="predicted"/>
<dbReference type="EMBL" id="JARJLG010000060">
    <property type="protein sequence ID" value="KAJ7756881.1"/>
    <property type="molecule type" value="Genomic_DNA"/>
</dbReference>
<organism evidence="1 2">
    <name type="scientific">Mycena maculata</name>
    <dbReference type="NCBI Taxonomy" id="230809"/>
    <lineage>
        <taxon>Eukaryota</taxon>
        <taxon>Fungi</taxon>
        <taxon>Dikarya</taxon>
        <taxon>Basidiomycota</taxon>
        <taxon>Agaricomycotina</taxon>
        <taxon>Agaricomycetes</taxon>
        <taxon>Agaricomycetidae</taxon>
        <taxon>Agaricales</taxon>
        <taxon>Marasmiineae</taxon>
        <taxon>Mycenaceae</taxon>
        <taxon>Mycena</taxon>
    </lineage>
</organism>